<dbReference type="Proteomes" id="UP000002640">
    <property type="component" value="Unassembled WGS sequence"/>
</dbReference>
<dbReference type="InterPro" id="IPR001584">
    <property type="entry name" value="Integrase_cat-core"/>
</dbReference>
<evidence type="ECO:0000313" key="3">
    <source>
        <dbReference type="Proteomes" id="UP000002640"/>
    </source>
</evidence>
<proteinExistence type="predicted"/>
<dbReference type="AlphaFoldDB" id="G4Z655"/>
<dbReference type="PROSITE" id="PS50994">
    <property type="entry name" value="INTEGRASE"/>
    <property type="match status" value="1"/>
</dbReference>
<evidence type="ECO:0000313" key="2">
    <source>
        <dbReference type="EMBL" id="EGZ20976.1"/>
    </source>
</evidence>
<evidence type="ECO:0000259" key="1">
    <source>
        <dbReference type="PROSITE" id="PS50994"/>
    </source>
</evidence>
<protein>
    <recommendedName>
        <fullName evidence="1">Integrase catalytic domain-containing protein</fullName>
    </recommendedName>
</protein>
<dbReference type="InParanoid" id="G4Z655"/>
<dbReference type="Gene3D" id="3.30.420.10">
    <property type="entry name" value="Ribonuclease H-like superfamily/Ribonuclease H"/>
    <property type="match status" value="1"/>
</dbReference>
<dbReference type="GeneID" id="20656854"/>
<accession>G4Z655</accession>
<dbReference type="InterPro" id="IPR036397">
    <property type="entry name" value="RNaseH_sf"/>
</dbReference>
<organism evidence="2 3">
    <name type="scientific">Phytophthora sojae (strain P6497)</name>
    <name type="common">Soybean stem and root rot agent</name>
    <name type="synonym">Phytophthora megasperma f. sp. glycines</name>
    <dbReference type="NCBI Taxonomy" id="1094619"/>
    <lineage>
        <taxon>Eukaryota</taxon>
        <taxon>Sar</taxon>
        <taxon>Stramenopiles</taxon>
        <taxon>Oomycota</taxon>
        <taxon>Peronosporomycetes</taxon>
        <taxon>Peronosporales</taxon>
        <taxon>Peronosporaceae</taxon>
        <taxon>Phytophthora</taxon>
    </lineage>
</organism>
<dbReference type="KEGG" id="psoj:PHYSODRAFT_492634"/>
<sequence length="171" mass="19541">MENLRARLRALHAFVPVYTPWVNGTVERLNREALQVVRALLLEYQLDTKSWEHLVPLVQANLNQTPVNSLGGNAPLELFTGLQVPTQLDTEKTRMYQKMAKEGKLENFSVGDYVLWSRVDERLRGNKLMVRWGGAYRVTEAREYSFMVEISLLVTPLRFMVPGSSTTTTQA</sequence>
<dbReference type="EMBL" id="JH159153">
    <property type="protein sequence ID" value="EGZ20976.1"/>
    <property type="molecule type" value="Genomic_DNA"/>
</dbReference>
<dbReference type="GO" id="GO:0015074">
    <property type="term" value="P:DNA integration"/>
    <property type="evidence" value="ECO:0007669"/>
    <property type="project" value="InterPro"/>
</dbReference>
<keyword evidence="3" id="KW-1185">Reference proteome</keyword>
<dbReference type="InterPro" id="IPR012337">
    <property type="entry name" value="RNaseH-like_sf"/>
</dbReference>
<dbReference type="RefSeq" id="XP_009523693.1">
    <property type="nucleotide sequence ID" value="XM_009525398.1"/>
</dbReference>
<dbReference type="SUPFAM" id="SSF53098">
    <property type="entry name" value="Ribonuclease H-like"/>
    <property type="match status" value="1"/>
</dbReference>
<reference evidence="2 3" key="1">
    <citation type="journal article" date="2006" name="Science">
        <title>Phytophthora genome sequences uncover evolutionary origins and mechanisms of pathogenesis.</title>
        <authorList>
            <person name="Tyler B.M."/>
            <person name="Tripathy S."/>
            <person name="Zhang X."/>
            <person name="Dehal P."/>
            <person name="Jiang R.H."/>
            <person name="Aerts A."/>
            <person name="Arredondo F.D."/>
            <person name="Baxter L."/>
            <person name="Bensasson D."/>
            <person name="Beynon J.L."/>
            <person name="Chapman J."/>
            <person name="Damasceno C.M."/>
            <person name="Dorrance A.E."/>
            <person name="Dou D."/>
            <person name="Dickerman A.W."/>
            <person name="Dubchak I.L."/>
            <person name="Garbelotto M."/>
            <person name="Gijzen M."/>
            <person name="Gordon S.G."/>
            <person name="Govers F."/>
            <person name="Grunwald N.J."/>
            <person name="Huang W."/>
            <person name="Ivors K.L."/>
            <person name="Jones R.W."/>
            <person name="Kamoun S."/>
            <person name="Krampis K."/>
            <person name="Lamour K.H."/>
            <person name="Lee M.K."/>
            <person name="McDonald W.H."/>
            <person name="Medina M."/>
            <person name="Meijer H.J."/>
            <person name="Nordberg E.K."/>
            <person name="Maclean D.J."/>
            <person name="Ospina-Giraldo M.D."/>
            <person name="Morris P.F."/>
            <person name="Phuntumart V."/>
            <person name="Putnam N.H."/>
            <person name="Rash S."/>
            <person name="Rose J.K."/>
            <person name="Sakihama Y."/>
            <person name="Salamov A.A."/>
            <person name="Savidor A."/>
            <person name="Scheuring C.F."/>
            <person name="Smith B.M."/>
            <person name="Sobral B.W."/>
            <person name="Terry A."/>
            <person name="Torto-Alalibo T.A."/>
            <person name="Win J."/>
            <person name="Xu Z."/>
            <person name="Zhang H."/>
            <person name="Grigoriev I.V."/>
            <person name="Rokhsar D.S."/>
            <person name="Boore J.L."/>
        </authorList>
    </citation>
    <scope>NUCLEOTIDE SEQUENCE [LARGE SCALE GENOMIC DNA]</scope>
    <source>
        <strain evidence="2 3">P6497</strain>
    </source>
</reference>
<dbReference type="GO" id="GO:0003676">
    <property type="term" value="F:nucleic acid binding"/>
    <property type="evidence" value="ECO:0007669"/>
    <property type="project" value="InterPro"/>
</dbReference>
<feature type="domain" description="Integrase catalytic" evidence="1">
    <location>
        <begin position="1"/>
        <end position="83"/>
    </location>
</feature>
<name>G4Z655_PHYSP</name>
<gene>
    <name evidence="2" type="ORF">PHYSODRAFT_492634</name>
</gene>